<sequence>MKYHIFLLITLNILALLFTTCKSMKGKGKSKSNKETPTYFVTPGEFHHAVHTMTSSEDDPVREQMYKKMKQDPKYLQLPPNQQKEMGNLVKNGPKSSSSSRTPQPFQSSNQFQSNQFGSGQSNRFGA</sequence>
<feature type="chain" id="PRO_5044803199" evidence="2">
    <location>
        <begin position="24"/>
        <end position="127"/>
    </location>
</feature>
<gene>
    <name evidence="3" type="ORF">niasHT_035745</name>
</gene>
<name>A0ABD2IQX1_9BILA</name>
<organism evidence="3 4">
    <name type="scientific">Heterodera trifolii</name>
    <dbReference type="NCBI Taxonomy" id="157864"/>
    <lineage>
        <taxon>Eukaryota</taxon>
        <taxon>Metazoa</taxon>
        <taxon>Ecdysozoa</taxon>
        <taxon>Nematoda</taxon>
        <taxon>Chromadorea</taxon>
        <taxon>Rhabditida</taxon>
        <taxon>Tylenchina</taxon>
        <taxon>Tylenchomorpha</taxon>
        <taxon>Tylenchoidea</taxon>
        <taxon>Heteroderidae</taxon>
        <taxon>Heteroderinae</taxon>
        <taxon>Heterodera</taxon>
    </lineage>
</organism>
<feature type="region of interest" description="Disordered" evidence="1">
    <location>
        <begin position="66"/>
        <end position="127"/>
    </location>
</feature>
<evidence type="ECO:0000256" key="2">
    <source>
        <dbReference type="SAM" id="SignalP"/>
    </source>
</evidence>
<dbReference type="AlphaFoldDB" id="A0ABD2IQX1"/>
<dbReference type="EMBL" id="JBICBT010001170">
    <property type="protein sequence ID" value="KAL3080225.1"/>
    <property type="molecule type" value="Genomic_DNA"/>
</dbReference>
<feature type="signal peptide" evidence="2">
    <location>
        <begin position="1"/>
        <end position="23"/>
    </location>
</feature>
<comment type="caution">
    <text evidence="3">The sequence shown here is derived from an EMBL/GenBank/DDBJ whole genome shotgun (WGS) entry which is preliminary data.</text>
</comment>
<dbReference type="Proteomes" id="UP001620626">
    <property type="component" value="Unassembled WGS sequence"/>
</dbReference>
<feature type="compositionally biased region" description="Polar residues" evidence="1">
    <location>
        <begin position="94"/>
        <end position="105"/>
    </location>
</feature>
<protein>
    <submittedName>
        <fullName evidence="3">Uncharacterized protein</fullName>
    </submittedName>
</protein>
<keyword evidence="4" id="KW-1185">Reference proteome</keyword>
<proteinExistence type="predicted"/>
<evidence type="ECO:0000313" key="3">
    <source>
        <dbReference type="EMBL" id="KAL3080225.1"/>
    </source>
</evidence>
<keyword evidence="2" id="KW-0732">Signal</keyword>
<reference evidence="3 4" key="1">
    <citation type="submission" date="2024-10" db="EMBL/GenBank/DDBJ databases">
        <authorList>
            <person name="Kim D."/>
        </authorList>
    </citation>
    <scope>NUCLEOTIDE SEQUENCE [LARGE SCALE GENOMIC DNA]</scope>
    <source>
        <strain evidence="3">BH-2024</strain>
    </source>
</reference>
<evidence type="ECO:0000313" key="4">
    <source>
        <dbReference type="Proteomes" id="UP001620626"/>
    </source>
</evidence>
<accession>A0ABD2IQX1</accession>
<evidence type="ECO:0000256" key="1">
    <source>
        <dbReference type="SAM" id="MobiDB-lite"/>
    </source>
</evidence>
<feature type="compositionally biased region" description="Low complexity" evidence="1">
    <location>
        <begin position="106"/>
        <end position="127"/>
    </location>
</feature>